<dbReference type="GO" id="GO:0005789">
    <property type="term" value="C:endoplasmic reticulum membrane"/>
    <property type="evidence" value="ECO:0007669"/>
    <property type="project" value="TreeGrafter"/>
</dbReference>
<dbReference type="EMBL" id="UZAH01027445">
    <property type="protein sequence ID" value="VDO91685.1"/>
    <property type="molecule type" value="Genomic_DNA"/>
</dbReference>
<sequence>MVFRRPKGASEYVCLLHSLCWPLFVLLGDGLQPSLVALIFVLYASIHLCDVAVLPPLFSLLIPLGFYLTGHSPTFTAIPWQAAFVGLPGNFPVRVLPALLILSHIAASAILVPLFLPLHPFTNTQSLSSLVASSAVPSLLSCVAATIHKRHLMVWKIFAPRFIFQCFLFIYFLVVANLTLLLCRRKKML</sequence>
<keyword evidence="1" id="KW-0812">Transmembrane</keyword>
<name>A0A183FVG8_HELPZ</name>
<feature type="transmembrane region" description="Helical" evidence="1">
    <location>
        <begin position="60"/>
        <end position="83"/>
    </location>
</feature>
<accession>A0A183FVG8</accession>
<evidence type="ECO:0000313" key="2">
    <source>
        <dbReference type="EMBL" id="VDO91685.1"/>
    </source>
</evidence>
<proteinExistence type="predicted"/>
<protein>
    <submittedName>
        <fullName evidence="4">Transmembrane protein</fullName>
    </submittedName>
</protein>
<dbReference type="Proteomes" id="UP000050761">
    <property type="component" value="Unassembled WGS sequence"/>
</dbReference>
<evidence type="ECO:0000313" key="4">
    <source>
        <dbReference type="WBParaSite" id="HPBE_0001230601-mRNA-1"/>
    </source>
</evidence>
<organism evidence="3 4">
    <name type="scientific">Heligmosomoides polygyrus</name>
    <name type="common">Parasitic roundworm</name>
    <dbReference type="NCBI Taxonomy" id="6339"/>
    <lineage>
        <taxon>Eukaryota</taxon>
        <taxon>Metazoa</taxon>
        <taxon>Ecdysozoa</taxon>
        <taxon>Nematoda</taxon>
        <taxon>Chromadorea</taxon>
        <taxon>Rhabditida</taxon>
        <taxon>Rhabditina</taxon>
        <taxon>Rhabditomorpha</taxon>
        <taxon>Strongyloidea</taxon>
        <taxon>Heligmosomidae</taxon>
        <taxon>Heligmosomoides</taxon>
    </lineage>
</organism>
<accession>A0A3P8D5V2</accession>
<evidence type="ECO:0000256" key="1">
    <source>
        <dbReference type="SAM" id="Phobius"/>
    </source>
</evidence>
<keyword evidence="1" id="KW-0472">Membrane</keyword>
<evidence type="ECO:0000313" key="3">
    <source>
        <dbReference type="Proteomes" id="UP000050761"/>
    </source>
</evidence>
<feature type="transmembrane region" description="Helical" evidence="1">
    <location>
        <begin position="162"/>
        <end position="183"/>
    </location>
</feature>
<keyword evidence="1" id="KW-1133">Transmembrane helix</keyword>
<dbReference type="AlphaFoldDB" id="A0A183FVG8"/>
<reference evidence="2 3" key="1">
    <citation type="submission" date="2018-11" db="EMBL/GenBank/DDBJ databases">
        <authorList>
            <consortium name="Pathogen Informatics"/>
        </authorList>
    </citation>
    <scope>NUCLEOTIDE SEQUENCE [LARGE SCALE GENOMIC DNA]</scope>
</reference>
<reference evidence="4" key="2">
    <citation type="submission" date="2019-09" db="UniProtKB">
        <authorList>
            <consortium name="WormBaseParasite"/>
        </authorList>
    </citation>
    <scope>IDENTIFICATION</scope>
</reference>
<keyword evidence="3" id="KW-1185">Reference proteome</keyword>
<feature type="transmembrane region" description="Helical" evidence="1">
    <location>
        <begin position="95"/>
        <end position="115"/>
    </location>
</feature>
<dbReference type="PANTHER" id="PTHR23071:SF1">
    <property type="entry name" value="GPI ETHANOLAMINE PHOSPHATE TRANSFERASE 3"/>
    <property type="match status" value="1"/>
</dbReference>
<gene>
    <name evidence="2" type="ORF">HPBE_LOCUS12309</name>
</gene>
<dbReference type="PANTHER" id="PTHR23071">
    <property type="entry name" value="PHOSPHATIDYLINOSITOL GLYCAN"/>
    <property type="match status" value="1"/>
</dbReference>
<dbReference type="WBParaSite" id="HPBE_0001230601-mRNA-1">
    <property type="protein sequence ID" value="HPBE_0001230601-mRNA-1"/>
    <property type="gene ID" value="HPBE_0001230601"/>
</dbReference>
<dbReference type="InterPro" id="IPR039524">
    <property type="entry name" value="PIGO/GPI13"/>
</dbReference>
<dbReference type="GO" id="GO:0006506">
    <property type="term" value="P:GPI anchor biosynthetic process"/>
    <property type="evidence" value="ECO:0007669"/>
    <property type="project" value="InterPro"/>
</dbReference>
<dbReference type="OrthoDB" id="5839691at2759"/>
<dbReference type="GO" id="GO:0051377">
    <property type="term" value="F:mannose-ethanolamine phosphotransferase activity"/>
    <property type="evidence" value="ECO:0007669"/>
    <property type="project" value="TreeGrafter"/>
</dbReference>